<dbReference type="Pfam" id="PF07690">
    <property type="entry name" value="MFS_1"/>
    <property type="match status" value="1"/>
</dbReference>
<feature type="transmembrane region" description="Helical" evidence="3">
    <location>
        <begin position="182"/>
        <end position="200"/>
    </location>
</feature>
<dbReference type="PROSITE" id="PS50850">
    <property type="entry name" value="MFS"/>
    <property type="match status" value="1"/>
</dbReference>
<name>A0A6A6CR89_ZASCE</name>
<feature type="transmembrane region" description="Helical" evidence="3">
    <location>
        <begin position="114"/>
        <end position="135"/>
    </location>
</feature>
<dbReference type="GeneID" id="54569839"/>
<dbReference type="OrthoDB" id="6509908at2759"/>
<evidence type="ECO:0000259" key="4">
    <source>
        <dbReference type="PROSITE" id="PS50850"/>
    </source>
</evidence>
<organism evidence="5 6">
    <name type="scientific">Zasmidium cellare ATCC 36951</name>
    <dbReference type="NCBI Taxonomy" id="1080233"/>
    <lineage>
        <taxon>Eukaryota</taxon>
        <taxon>Fungi</taxon>
        <taxon>Dikarya</taxon>
        <taxon>Ascomycota</taxon>
        <taxon>Pezizomycotina</taxon>
        <taxon>Dothideomycetes</taxon>
        <taxon>Dothideomycetidae</taxon>
        <taxon>Mycosphaerellales</taxon>
        <taxon>Mycosphaerellaceae</taxon>
        <taxon>Zasmidium</taxon>
    </lineage>
</organism>
<dbReference type="InterPro" id="IPR020846">
    <property type="entry name" value="MFS_dom"/>
</dbReference>
<evidence type="ECO:0000256" key="2">
    <source>
        <dbReference type="ARBA" id="ARBA00006727"/>
    </source>
</evidence>
<accession>A0A6A6CR89</accession>
<feature type="transmembrane region" description="Helical" evidence="3">
    <location>
        <begin position="221"/>
        <end position="242"/>
    </location>
</feature>
<dbReference type="EMBL" id="ML993590">
    <property type="protein sequence ID" value="KAF2168688.1"/>
    <property type="molecule type" value="Genomic_DNA"/>
</dbReference>
<protein>
    <recommendedName>
        <fullName evidence="4">Major facilitator superfamily (MFS) profile domain-containing protein</fullName>
    </recommendedName>
</protein>
<keyword evidence="3" id="KW-1133">Transmembrane helix</keyword>
<comment type="similarity">
    <text evidence="2">Belongs to the major facilitator superfamily. Monocarboxylate porter (TC 2.A.1.13) family.</text>
</comment>
<dbReference type="SUPFAM" id="SSF103473">
    <property type="entry name" value="MFS general substrate transporter"/>
    <property type="match status" value="1"/>
</dbReference>
<proteinExistence type="inferred from homology"/>
<feature type="transmembrane region" description="Helical" evidence="3">
    <location>
        <begin position="147"/>
        <end position="167"/>
    </location>
</feature>
<dbReference type="InterPro" id="IPR036259">
    <property type="entry name" value="MFS_trans_sf"/>
</dbReference>
<evidence type="ECO:0000256" key="1">
    <source>
        <dbReference type="ARBA" id="ARBA00004141"/>
    </source>
</evidence>
<keyword evidence="6" id="KW-1185">Reference proteome</keyword>
<feature type="transmembrane region" description="Helical" evidence="3">
    <location>
        <begin position="356"/>
        <end position="376"/>
    </location>
</feature>
<sequence length="414" mass="44495">MPSQASPTHQQPPNGGVAAWTKTLGCFMIYVNTWGIATSFGVYQSYYQQFTLHQYTPSTISWIGTTQVFLLFFVAIIGGPVYDRGNSQWLLYLGYTLIVFGYFMLSLATKFYQIFLSQSICVGIGSGLVFVPAVSTVAQAFSTKQPIALGLASTGSAIGGTIFPIMFRQLTPDIGLIWTNRVFGFLLLATSMMAAALLRSSGSSATEHEQHSLKKFFDISAFREPAFTCLCLGLFLVELGFWIPPFTISPYAQFTLGVGSEYAFYLIAIMNAGSFAGRILPAFVAQTRAIGPAWTLVMGSLGLGVLVLCWLAINNVVGVTVWAVIVGFMSGIVVSIPNVVVARLSAFTQVGSRSGMLWTIVAFAALVGAPIAGVLVDSDTNSYKWGQVFSGLCICAGAAVLCVPALYISRKRSE</sequence>
<feature type="transmembrane region" description="Helical" evidence="3">
    <location>
        <begin position="319"/>
        <end position="344"/>
    </location>
</feature>
<dbReference type="InterPro" id="IPR050327">
    <property type="entry name" value="Proton-linked_MCT"/>
</dbReference>
<comment type="subcellular location">
    <subcellularLocation>
        <location evidence="1">Membrane</location>
        <topology evidence="1">Multi-pass membrane protein</topology>
    </subcellularLocation>
</comment>
<keyword evidence="3" id="KW-0472">Membrane</keyword>
<dbReference type="AlphaFoldDB" id="A0A6A6CR89"/>
<feature type="transmembrane region" description="Helical" evidence="3">
    <location>
        <begin position="293"/>
        <end position="313"/>
    </location>
</feature>
<evidence type="ECO:0000313" key="5">
    <source>
        <dbReference type="EMBL" id="KAF2168688.1"/>
    </source>
</evidence>
<evidence type="ECO:0000256" key="3">
    <source>
        <dbReference type="SAM" id="Phobius"/>
    </source>
</evidence>
<dbReference type="RefSeq" id="XP_033669577.1">
    <property type="nucleotide sequence ID" value="XM_033816567.1"/>
</dbReference>
<dbReference type="PANTHER" id="PTHR11360:SF234">
    <property type="entry name" value="MFS-TYPE TRANSPORTER DBAD-RELATED"/>
    <property type="match status" value="1"/>
</dbReference>
<dbReference type="GO" id="GO:0016020">
    <property type="term" value="C:membrane"/>
    <property type="evidence" value="ECO:0007669"/>
    <property type="project" value="UniProtKB-SubCell"/>
</dbReference>
<dbReference type="InterPro" id="IPR011701">
    <property type="entry name" value="MFS"/>
</dbReference>
<dbReference type="PANTHER" id="PTHR11360">
    <property type="entry name" value="MONOCARBOXYLATE TRANSPORTER"/>
    <property type="match status" value="1"/>
</dbReference>
<feature type="transmembrane region" description="Helical" evidence="3">
    <location>
        <begin position="89"/>
        <end position="108"/>
    </location>
</feature>
<dbReference type="GO" id="GO:0022857">
    <property type="term" value="F:transmembrane transporter activity"/>
    <property type="evidence" value="ECO:0007669"/>
    <property type="project" value="InterPro"/>
</dbReference>
<gene>
    <name evidence="5" type="ORF">M409DRAFT_65553</name>
</gene>
<feature type="transmembrane region" description="Helical" evidence="3">
    <location>
        <begin position="262"/>
        <end position="281"/>
    </location>
</feature>
<reference evidence="5" key="1">
    <citation type="journal article" date="2020" name="Stud. Mycol.">
        <title>101 Dothideomycetes genomes: a test case for predicting lifestyles and emergence of pathogens.</title>
        <authorList>
            <person name="Haridas S."/>
            <person name="Albert R."/>
            <person name="Binder M."/>
            <person name="Bloem J."/>
            <person name="Labutti K."/>
            <person name="Salamov A."/>
            <person name="Andreopoulos B."/>
            <person name="Baker S."/>
            <person name="Barry K."/>
            <person name="Bills G."/>
            <person name="Bluhm B."/>
            <person name="Cannon C."/>
            <person name="Castanera R."/>
            <person name="Culley D."/>
            <person name="Daum C."/>
            <person name="Ezra D."/>
            <person name="Gonzalez J."/>
            <person name="Henrissat B."/>
            <person name="Kuo A."/>
            <person name="Liang C."/>
            <person name="Lipzen A."/>
            <person name="Lutzoni F."/>
            <person name="Magnuson J."/>
            <person name="Mondo S."/>
            <person name="Nolan M."/>
            <person name="Ohm R."/>
            <person name="Pangilinan J."/>
            <person name="Park H.-J."/>
            <person name="Ramirez L."/>
            <person name="Alfaro M."/>
            <person name="Sun H."/>
            <person name="Tritt A."/>
            <person name="Yoshinaga Y."/>
            <person name="Zwiers L.-H."/>
            <person name="Turgeon B."/>
            <person name="Goodwin S."/>
            <person name="Spatafora J."/>
            <person name="Crous P."/>
            <person name="Grigoriev I."/>
        </authorList>
    </citation>
    <scope>NUCLEOTIDE SEQUENCE</scope>
    <source>
        <strain evidence="5">ATCC 36951</strain>
    </source>
</reference>
<keyword evidence="3" id="KW-0812">Transmembrane</keyword>
<feature type="domain" description="Major facilitator superfamily (MFS) profile" evidence="4">
    <location>
        <begin position="18"/>
        <end position="414"/>
    </location>
</feature>
<dbReference type="Proteomes" id="UP000799537">
    <property type="component" value="Unassembled WGS sequence"/>
</dbReference>
<feature type="transmembrane region" description="Helical" evidence="3">
    <location>
        <begin position="60"/>
        <end position="82"/>
    </location>
</feature>
<evidence type="ECO:0000313" key="6">
    <source>
        <dbReference type="Proteomes" id="UP000799537"/>
    </source>
</evidence>
<feature type="transmembrane region" description="Helical" evidence="3">
    <location>
        <begin position="388"/>
        <end position="408"/>
    </location>
</feature>
<dbReference type="Gene3D" id="1.20.1250.20">
    <property type="entry name" value="MFS general substrate transporter like domains"/>
    <property type="match status" value="1"/>
</dbReference>